<feature type="compositionally biased region" description="Basic and acidic residues" evidence="1">
    <location>
        <begin position="872"/>
        <end position="893"/>
    </location>
</feature>
<feature type="region of interest" description="Disordered" evidence="1">
    <location>
        <begin position="25"/>
        <end position="85"/>
    </location>
</feature>
<sequence>MQHLAHREPGLSPDRSVARLQRSPEHRLLRHQLPPHPRPLRPLTREHEHHLRRARSCFSLHHTRRHLPAPVRSQRRRQLSRAPTHHREPVLVVRPAHARRVRDVFQPRVRCRQECAPRPRQRAQRLRALRGQRQQVARHLLRSRLYLPSPRRLLENDMGVRPAEAEGTHPCDPRLAVRLPGHCLRGHPHWQLRPRHVRVRLREMQAPGDQPVLHRQHGLDDAGHTGCRLRVPEIRFDRADQHRIVGRPASAVHGAERLNFDGIPERRPRPVRLRIPDRRRAHARLSQRLPDHRLLRRAVRRRQALAAAVLVHRGAADHRQDRVAVPLRVREALEHDHAAAFAPGHAVRRGVEALAPAVTGEAAQAAELHVRRRCEHHRHATCQRDAAFAGPQALASQVDGRQRGGACRVHGEARPFEAEPVRDAPRGDAPRAARPDVAVERLGSAPGKRSVVVVHEAHEHAGVAVHHPLGHEPCTLQRLPARLEEEPLLRIHLLGFPRGDAEERRIEPVDVVEEAPAARHHLAGGVGIGIVERVDVPALPRHFTDRVHALLEQGPEGLRIANTARVATTEPDDGDRLFPRRRGPHRCGARCLVDLQPLEQMARERTRRRVIEGQRRGQQRPEPPGQHAAELHRHQRVQPQLLEGSIFRDVAGRRKRQRLRDLRPHHALDLSPARRGVEPEEPRIEPRRAGRSVDRLRYDELAPQGRDLSAERPLRGGQVDGHQEKLGVRTEERLPEQGETESRRDHAHPHPSKARQRRTGQASRHPAAFPGSPVQAVGRQALGATVMREGVKERIRCGVVGLPRVAEQRGRRREEHEHIERRAPRRFVEGPCAADLRRHDALEPRRRLLGKDAVVEHAGRVDNAAQRVLRGHAVEERPQRGKVRDVRLGDRHTRSFGAQPRDGRDRLCRRRPPADEQEVPHPMLLPEPSCDLEAQGPQPARDEHRALCPKQRSVTRALPRRCLDQPRHVTLAAPPCDLRVAMRTGQLTPDHVDVILRARIEVDKRATDLGMLLHDHTAEPPERRLVHSGQVTRPRLLRSRGHPEHPQWRRVLRERLHDAQGRDRGALGARRRGVLPLACHRLEPEADDPLQRRRRRRIEHLRQRLQRRVNARRKAGRARGPQARCNLVRSRCVAAQQEPSAQGLDHVARDRLLTPANRVEVLPGHGLSTDVAQHGRTGALQPEARQADHHLPRAVGHGDGGLDRLRIRRDLTLDRGMYPRFGDARCEGQDFAELERQIRVPDRYIHDGCKRMK</sequence>
<protein>
    <submittedName>
        <fullName evidence="2">Uncharacterized protein</fullName>
    </submittedName>
</protein>
<proteinExistence type="predicted"/>
<accession>A0A017SUB0</accession>
<keyword evidence="3" id="KW-1185">Reference proteome</keyword>
<gene>
    <name evidence="2" type="ORF">CAP_0467</name>
</gene>
<name>A0A017SUB0_9BACT</name>
<evidence type="ECO:0000313" key="2">
    <source>
        <dbReference type="EMBL" id="EYF00538.1"/>
    </source>
</evidence>
<feature type="compositionally biased region" description="Basic residues" evidence="1">
    <location>
        <begin position="745"/>
        <end position="758"/>
    </location>
</feature>
<feature type="region of interest" description="Disordered" evidence="1">
    <location>
        <begin position="657"/>
        <end position="776"/>
    </location>
</feature>
<feature type="compositionally biased region" description="Basic residues" evidence="1">
    <location>
        <begin position="50"/>
        <end position="79"/>
    </location>
</feature>
<feature type="region of interest" description="Disordered" evidence="1">
    <location>
        <begin position="871"/>
        <end position="928"/>
    </location>
</feature>
<dbReference type="AntiFam" id="ANF00248">
    <property type="entry name" value="Shadow ORF (opposite ppsD)"/>
</dbReference>
<feature type="compositionally biased region" description="Basic and acidic residues" evidence="1">
    <location>
        <begin position="675"/>
        <end position="700"/>
    </location>
</feature>
<feature type="compositionally biased region" description="Basic and acidic residues" evidence="1">
    <location>
        <begin position="721"/>
        <end position="744"/>
    </location>
</feature>
<dbReference type="EMBL" id="ASRX01000106">
    <property type="protein sequence ID" value="EYF00538.1"/>
    <property type="molecule type" value="Genomic_DNA"/>
</dbReference>
<comment type="caution">
    <text evidence="2">The sequence shown here is derived from an EMBL/GenBank/DDBJ whole genome shotgun (WGS) entry which is preliminary data.</text>
</comment>
<feature type="compositionally biased region" description="Basic and acidic residues" evidence="1">
    <location>
        <begin position="659"/>
        <end position="668"/>
    </location>
</feature>
<dbReference type="eggNOG" id="ENOG50316Z8">
    <property type="taxonomic scope" value="Bacteria"/>
</dbReference>
<organism evidence="2 3">
    <name type="scientific">Chondromyces apiculatus DSM 436</name>
    <dbReference type="NCBI Taxonomy" id="1192034"/>
    <lineage>
        <taxon>Bacteria</taxon>
        <taxon>Pseudomonadati</taxon>
        <taxon>Myxococcota</taxon>
        <taxon>Polyangia</taxon>
        <taxon>Polyangiales</taxon>
        <taxon>Polyangiaceae</taxon>
        <taxon>Chondromyces</taxon>
    </lineage>
</organism>
<evidence type="ECO:0000313" key="3">
    <source>
        <dbReference type="Proteomes" id="UP000019678"/>
    </source>
</evidence>
<dbReference type="AlphaFoldDB" id="A0A017SUB0"/>
<evidence type="ECO:0000256" key="1">
    <source>
        <dbReference type="SAM" id="MobiDB-lite"/>
    </source>
</evidence>
<dbReference type="Proteomes" id="UP000019678">
    <property type="component" value="Unassembled WGS sequence"/>
</dbReference>
<reference evidence="2 3" key="1">
    <citation type="submission" date="2013-05" db="EMBL/GenBank/DDBJ databases">
        <title>Genome assembly of Chondromyces apiculatus DSM 436.</title>
        <authorList>
            <person name="Sharma G."/>
            <person name="Khatri I."/>
            <person name="Kaur C."/>
            <person name="Mayilraj S."/>
            <person name="Subramanian S."/>
        </authorList>
    </citation>
    <scope>NUCLEOTIDE SEQUENCE [LARGE SCALE GENOMIC DNA]</scope>
    <source>
        <strain evidence="2 3">DSM 436</strain>
    </source>
</reference>
<feature type="region of interest" description="Disordered" evidence="1">
    <location>
        <begin position="610"/>
        <end position="632"/>
    </location>
</feature>